<dbReference type="RefSeq" id="WP_349143431.1">
    <property type="nucleotide sequence ID" value="NZ_JBBMFC010000001.1"/>
</dbReference>
<dbReference type="Pfam" id="PF05105">
    <property type="entry name" value="Phage_holin_4_1"/>
    <property type="match status" value="1"/>
</dbReference>
<comment type="subcellular location">
    <subcellularLocation>
        <location evidence="1">Membrane</location>
        <topology evidence="1">Multi-pass membrane protein</topology>
    </subcellularLocation>
</comment>
<keyword evidence="2 5" id="KW-0812">Transmembrane</keyword>
<feature type="transmembrane region" description="Helical" evidence="5">
    <location>
        <begin position="20"/>
        <end position="46"/>
    </location>
</feature>
<comment type="caution">
    <text evidence="6">The sequence shown here is derived from an EMBL/GenBank/DDBJ whole genome shotgun (WGS) entry which is preliminary data.</text>
</comment>
<keyword evidence="3 5" id="KW-1133">Transmembrane helix</keyword>
<evidence type="ECO:0000313" key="7">
    <source>
        <dbReference type="Proteomes" id="UP001470288"/>
    </source>
</evidence>
<gene>
    <name evidence="6" type="ORF">WMO62_00465</name>
</gene>
<accession>A0ABV1HWM5</accession>
<dbReference type="InterPro" id="IPR006480">
    <property type="entry name" value="Phage_holin_4_1"/>
</dbReference>
<evidence type="ECO:0000313" key="6">
    <source>
        <dbReference type="EMBL" id="MEQ2577313.1"/>
    </source>
</evidence>
<dbReference type="NCBIfam" id="TIGR01593">
    <property type="entry name" value="holin_tox_secr"/>
    <property type="match status" value="1"/>
</dbReference>
<keyword evidence="4 5" id="KW-0472">Membrane</keyword>
<keyword evidence="7" id="KW-1185">Reference proteome</keyword>
<name>A0ABV1HWM5_9FIRM</name>
<dbReference type="PROSITE" id="PS51257">
    <property type="entry name" value="PROKAR_LIPOPROTEIN"/>
    <property type="match status" value="1"/>
</dbReference>
<evidence type="ECO:0000256" key="5">
    <source>
        <dbReference type="SAM" id="Phobius"/>
    </source>
</evidence>
<feature type="transmembrane region" description="Helical" evidence="5">
    <location>
        <begin position="92"/>
        <end position="110"/>
    </location>
</feature>
<evidence type="ECO:0000256" key="2">
    <source>
        <dbReference type="ARBA" id="ARBA00022692"/>
    </source>
</evidence>
<protein>
    <submittedName>
        <fullName evidence="6">Phage holin family protein</fullName>
    </submittedName>
</protein>
<evidence type="ECO:0000256" key="4">
    <source>
        <dbReference type="ARBA" id="ARBA00023136"/>
    </source>
</evidence>
<proteinExistence type="predicted"/>
<reference evidence="6 7" key="1">
    <citation type="submission" date="2024-03" db="EMBL/GenBank/DDBJ databases">
        <title>Human intestinal bacterial collection.</title>
        <authorList>
            <person name="Pauvert C."/>
            <person name="Hitch T.C.A."/>
            <person name="Clavel T."/>
        </authorList>
    </citation>
    <scope>NUCLEOTIDE SEQUENCE [LARGE SCALE GENOMIC DNA]</scope>
    <source>
        <strain evidence="6 7">CLA-AA-H78B</strain>
    </source>
</reference>
<dbReference type="Proteomes" id="UP001470288">
    <property type="component" value="Unassembled WGS sequence"/>
</dbReference>
<sequence>MNLNYMKAFVTTVMSLVASMLGVLYIPVLLMVACNVIDYVTGIWAAGYRQDGGVSSYCSMCGIIKKVTMWLLVFVGAIIDQLLAYAAQTIGYQLPFTFLVACVVAIWIICNELISILENMVDIGIELPAFLLPLVRKLKTTVDKMGGTDQEE</sequence>
<feature type="transmembrane region" description="Helical" evidence="5">
    <location>
        <begin position="67"/>
        <end position="86"/>
    </location>
</feature>
<dbReference type="EMBL" id="JBBMFC010000001">
    <property type="protein sequence ID" value="MEQ2577313.1"/>
    <property type="molecule type" value="Genomic_DNA"/>
</dbReference>
<organism evidence="6 7">
    <name type="scientific">Hominiventricola aquisgranensis</name>
    <dbReference type="NCBI Taxonomy" id="3133164"/>
    <lineage>
        <taxon>Bacteria</taxon>
        <taxon>Bacillati</taxon>
        <taxon>Bacillota</taxon>
        <taxon>Clostridia</taxon>
        <taxon>Lachnospirales</taxon>
        <taxon>Lachnospiraceae</taxon>
        <taxon>Hominiventricola</taxon>
    </lineage>
</organism>
<evidence type="ECO:0000256" key="3">
    <source>
        <dbReference type="ARBA" id="ARBA00022989"/>
    </source>
</evidence>
<evidence type="ECO:0000256" key="1">
    <source>
        <dbReference type="ARBA" id="ARBA00004141"/>
    </source>
</evidence>